<dbReference type="EMBL" id="JAIXMP010000023">
    <property type="protein sequence ID" value="KAI9255067.1"/>
    <property type="molecule type" value="Genomic_DNA"/>
</dbReference>
<dbReference type="InterPro" id="IPR036047">
    <property type="entry name" value="F-box-like_dom_sf"/>
</dbReference>
<proteinExistence type="predicted"/>
<protein>
    <recommendedName>
        <fullName evidence="3">F-box domain-containing protein</fullName>
    </recommendedName>
</protein>
<evidence type="ECO:0000313" key="1">
    <source>
        <dbReference type="EMBL" id="KAI9255067.1"/>
    </source>
</evidence>
<comment type="caution">
    <text evidence="1">The sequence shown here is derived from an EMBL/GenBank/DDBJ whole genome shotgun (WGS) entry which is preliminary data.</text>
</comment>
<organism evidence="1 2">
    <name type="scientific">Phascolomyces articulosus</name>
    <dbReference type="NCBI Taxonomy" id="60185"/>
    <lineage>
        <taxon>Eukaryota</taxon>
        <taxon>Fungi</taxon>
        <taxon>Fungi incertae sedis</taxon>
        <taxon>Mucoromycota</taxon>
        <taxon>Mucoromycotina</taxon>
        <taxon>Mucoromycetes</taxon>
        <taxon>Mucorales</taxon>
        <taxon>Lichtheimiaceae</taxon>
        <taxon>Phascolomyces</taxon>
    </lineage>
</organism>
<reference evidence="1" key="1">
    <citation type="journal article" date="2022" name="IScience">
        <title>Evolution of zygomycete secretomes and the origins of terrestrial fungal ecologies.</title>
        <authorList>
            <person name="Chang Y."/>
            <person name="Wang Y."/>
            <person name="Mondo S."/>
            <person name="Ahrendt S."/>
            <person name="Andreopoulos W."/>
            <person name="Barry K."/>
            <person name="Beard J."/>
            <person name="Benny G.L."/>
            <person name="Blankenship S."/>
            <person name="Bonito G."/>
            <person name="Cuomo C."/>
            <person name="Desiro A."/>
            <person name="Gervers K.A."/>
            <person name="Hundley H."/>
            <person name="Kuo A."/>
            <person name="LaButti K."/>
            <person name="Lang B.F."/>
            <person name="Lipzen A."/>
            <person name="O'Donnell K."/>
            <person name="Pangilinan J."/>
            <person name="Reynolds N."/>
            <person name="Sandor L."/>
            <person name="Smith M.E."/>
            <person name="Tsang A."/>
            <person name="Grigoriev I.V."/>
            <person name="Stajich J.E."/>
            <person name="Spatafora J.W."/>
        </authorList>
    </citation>
    <scope>NUCLEOTIDE SEQUENCE</scope>
    <source>
        <strain evidence="1">RSA 2281</strain>
    </source>
</reference>
<dbReference type="AlphaFoldDB" id="A0AAD5K7U1"/>
<reference evidence="1" key="2">
    <citation type="submission" date="2023-02" db="EMBL/GenBank/DDBJ databases">
        <authorList>
            <consortium name="DOE Joint Genome Institute"/>
            <person name="Mondo S.J."/>
            <person name="Chang Y."/>
            <person name="Wang Y."/>
            <person name="Ahrendt S."/>
            <person name="Andreopoulos W."/>
            <person name="Barry K."/>
            <person name="Beard J."/>
            <person name="Benny G.L."/>
            <person name="Blankenship S."/>
            <person name="Bonito G."/>
            <person name="Cuomo C."/>
            <person name="Desiro A."/>
            <person name="Gervers K.A."/>
            <person name="Hundley H."/>
            <person name="Kuo A."/>
            <person name="LaButti K."/>
            <person name="Lang B.F."/>
            <person name="Lipzen A."/>
            <person name="O'Donnell K."/>
            <person name="Pangilinan J."/>
            <person name="Reynolds N."/>
            <person name="Sandor L."/>
            <person name="Smith M.W."/>
            <person name="Tsang A."/>
            <person name="Grigoriev I.V."/>
            <person name="Stajich J.E."/>
            <person name="Spatafora J.W."/>
        </authorList>
    </citation>
    <scope>NUCLEOTIDE SEQUENCE</scope>
    <source>
        <strain evidence="1">RSA 2281</strain>
    </source>
</reference>
<dbReference type="Gene3D" id="1.20.1280.50">
    <property type="match status" value="1"/>
</dbReference>
<accession>A0AAD5K7U1</accession>
<dbReference type="Proteomes" id="UP001209540">
    <property type="component" value="Unassembled WGS sequence"/>
</dbReference>
<evidence type="ECO:0000313" key="2">
    <source>
        <dbReference type="Proteomes" id="UP001209540"/>
    </source>
</evidence>
<keyword evidence="2" id="KW-1185">Reference proteome</keyword>
<name>A0AAD5K7U1_9FUNG</name>
<dbReference type="SUPFAM" id="SSF81383">
    <property type="entry name" value="F-box domain"/>
    <property type="match status" value="1"/>
</dbReference>
<evidence type="ECO:0008006" key="3">
    <source>
        <dbReference type="Google" id="ProtNLM"/>
    </source>
</evidence>
<gene>
    <name evidence="1" type="ORF">BDA99DRAFT_152078</name>
</gene>
<sequence>MSFPTFPSLISLREPFPNQFQELYRAIKDCDHIRVIECASTTIDKVHEQKEDLFVLLEIRSYAFSMEGHFKPAFDVERLMELAPLDITGYTKKGRLLSMYGYQQRALEAYNEGSEVAQQMGSLLATEMDELEQGKDSATEMLQIKLDPMTILPDDVTTNIFTLLSQIQRVSCILQVSRLWRTKILNCAEPWRDLSLENGPKDFPLLHVTDFLGDYVKSLTITADTSEIIQVFLYEKIT</sequence>